<evidence type="ECO:0000313" key="3">
    <source>
        <dbReference type="Proteomes" id="UP001501523"/>
    </source>
</evidence>
<proteinExistence type="predicted"/>
<dbReference type="Proteomes" id="UP001501523">
    <property type="component" value="Unassembled WGS sequence"/>
</dbReference>
<sequence>MNGASIVAILLAAGALLGCARVVRGAGRYRLTRIALQIATAALLYLCLFPPSTREPFAAGELVVLTPGTTAAQLDAVSTAATVVALPGALERSGIERVPDLGTALRRHPDNRRLRIVGGGLPTRDRDAARTLVASFDAAPLPRGVVELDMPTAVRAGSAWRLAGRVEAVAEGRVELRDPSGAVVASHALGADGRFALSTRAKGEGEALFALRVLDRGGAHVEDIQVPLVARRGEPLNVLLFAGAPDPELKYLRRWAIDAGVQLDSRMGLSEGVALTEGAAALDVDALRKADIAIVDERAWAAFGAAQKEALTVAVRDGFGLLLRVTGPIAAPVAADWAALGFRAQARDAATAVSLDKALDLGDSGLTFARRALDVDATDAAPLLRADDGTPLALWRAQGQGRVALWWLVDSWRLGLGGDRTRLATLWSETLATLARARGKRMPDLPADARIDERLVLCGLAPDAMIETAHGEKVALIVERDATQRGCAAYWPAQTGWQTLVSAGAHWPFHVRAADEARALAVAESARATHALLGAANARTDIATRSIPLPRWPFFMAWLAAIMLLWLIERRAASAGQL</sequence>
<evidence type="ECO:0000313" key="2">
    <source>
        <dbReference type="EMBL" id="GAA0715812.1"/>
    </source>
</evidence>
<accession>A0ABP3TQD5</accession>
<dbReference type="InterPro" id="IPR029062">
    <property type="entry name" value="Class_I_gatase-like"/>
</dbReference>
<evidence type="ECO:0008006" key="4">
    <source>
        <dbReference type="Google" id="ProtNLM"/>
    </source>
</evidence>
<dbReference type="SUPFAM" id="SSF52317">
    <property type="entry name" value="Class I glutamine amidotransferase-like"/>
    <property type="match status" value="1"/>
</dbReference>
<protein>
    <recommendedName>
        <fullName evidence="4">Carboxypeptidase regulatory-like domain-containing protein</fullName>
    </recommendedName>
</protein>
<comment type="caution">
    <text evidence="2">The sequence shown here is derived from an EMBL/GenBank/DDBJ whole genome shotgun (WGS) entry which is preliminary data.</text>
</comment>
<name>A0ABP3TQD5_9GAMM</name>
<keyword evidence="1" id="KW-0812">Transmembrane</keyword>
<reference evidence="3" key="1">
    <citation type="journal article" date="2019" name="Int. J. Syst. Evol. Microbiol.">
        <title>The Global Catalogue of Microorganisms (GCM) 10K type strain sequencing project: providing services to taxonomists for standard genome sequencing and annotation.</title>
        <authorList>
            <consortium name="The Broad Institute Genomics Platform"/>
            <consortium name="The Broad Institute Genome Sequencing Center for Infectious Disease"/>
            <person name="Wu L."/>
            <person name="Ma J."/>
        </authorList>
    </citation>
    <scope>NUCLEOTIDE SEQUENCE [LARGE SCALE GENOMIC DNA]</scope>
    <source>
        <strain evidence="3">JCM 15421</strain>
    </source>
</reference>
<dbReference type="EMBL" id="BAAAEU010000010">
    <property type="protein sequence ID" value="GAA0715812.1"/>
    <property type="molecule type" value="Genomic_DNA"/>
</dbReference>
<keyword evidence="1" id="KW-0472">Membrane</keyword>
<keyword evidence="3" id="KW-1185">Reference proteome</keyword>
<organism evidence="2 3">
    <name type="scientific">Dokdonella soli</name>
    <dbReference type="NCBI Taxonomy" id="529810"/>
    <lineage>
        <taxon>Bacteria</taxon>
        <taxon>Pseudomonadati</taxon>
        <taxon>Pseudomonadota</taxon>
        <taxon>Gammaproteobacteria</taxon>
        <taxon>Lysobacterales</taxon>
        <taxon>Rhodanobacteraceae</taxon>
        <taxon>Dokdonella</taxon>
    </lineage>
</organism>
<feature type="transmembrane region" description="Helical" evidence="1">
    <location>
        <begin position="552"/>
        <end position="568"/>
    </location>
</feature>
<keyword evidence="1" id="KW-1133">Transmembrane helix</keyword>
<gene>
    <name evidence="2" type="ORF">GCM10009105_21530</name>
</gene>
<evidence type="ECO:0000256" key="1">
    <source>
        <dbReference type="SAM" id="Phobius"/>
    </source>
</evidence>
<dbReference type="RefSeq" id="WP_343790834.1">
    <property type="nucleotide sequence ID" value="NZ_BAAAEU010000010.1"/>
</dbReference>